<name>A0A316MEB1_9CLOT</name>
<organism evidence="2 3">
    <name type="scientific">Clostridium cadaveris</name>
    <dbReference type="NCBI Taxonomy" id="1529"/>
    <lineage>
        <taxon>Bacteria</taxon>
        <taxon>Bacillati</taxon>
        <taxon>Bacillota</taxon>
        <taxon>Clostridia</taxon>
        <taxon>Eubacteriales</taxon>
        <taxon>Clostridiaceae</taxon>
        <taxon>Clostridium</taxon>
    </lineage>
</organism>
<evidence type="ECO:0000313" key="2">
    <source>
        <dbReference type="EMBL" id="PWL55455.1"/>
    </source>
</evidence>
<dbReference type="RefSeq" id="WP_099336440.1">
    <property type="nucleotide sequence ID" value="NZ_CABMJC010000024.1"/>
</dbReference>
<reference evidence="2 3" key="1">
    <citation type="submission" date="2018-03" db="EMBL/GenBank/DDBJ databases">
        <title>The uncultured portion of the human microbiome is neutrally assembled.</title>
        <authorList>
            <person name="Jeraldo P."/>
            <person name="Boardman L."/>
            <person name="White B.A."/>
            <person name="Nelson H."/>
            <person name="Goldenfeld N."/>
            <person name="Chia N."/>
        </authorList>
    </citation>
    <scope>NUCLEOTIDE SEQUENCE [LARGE SCALE GENOMIC DNA]</scope>
    <source>
        <strain evidence="2">CIM:MAG 903</strain>
    </source>
</reference>
<dbReference type="Pfam" id="PF06114">
    <property type="entry name" value="Peptidase_M78"/>
    <property type="match status" value="1"/>
</dbReference>
<comment type="caution">
    <text evidence="2">The sequence shown here is derived from an EMBL/GenBank/DDBJ whole genome shotgun (WGS) entry which is preliminary data.</text>
</comment>
<dbReference type="AlphaFoldDB" id="A0A316MEB1"/>
<accession>A0A316MEB1</accession>
<protein>
    <submittedName>
        <fullName evidence="2">ImmA/IrrE family metallo-endopeptidase</fullName>
    </submittedName>
</protein>
<dbReference type="InterPro" id="IPR010359">
    <property type="entry name" value="IrrE_HExxH"/>
</dbReference>
<feature type="domain" description="IrrE N-terminal-like" evidence="1">
    <location>
        <begin position="36"/>
        <end position="134"/>
    </location>
</feature>
<evidence type="ECO:0000259" key="1">
    <source>
        <dbReference type="Pfam" id="PF06114"/>
    </source>
</evidence>
<sequence length="163" mass="18848">MKTLDDLYKLINKENIVLDENWNASSDLSGIYVKLPSCPPVIAINKSIKDRKKLCSIISEELGHYYTTYGDLTDQEGKNKKVQAIKMENRAKKWAADFLMSDEELLRALMNCISNRCDLCEYFNATDELLKYKLCSILEDENKYNDIKNKLKMHEVAYSACEI</sequence>
<dbReference type="EMBL" id="QAMZ01000006">
    <property type="protein sequence ID" value="PWL55455.1"/>
    <property type="molecule type" value="Genomic_DNA"/>
</dbReference>
<dbReference type="Proteomes" id="UP000246114">
    <property type="component" value="Unassembled WGS sequence"/>
</dbReference>
<gene>
    <name evidence="2" type="ORF">DBY38_01670</name>
</gene>
<proteinExistence type="predicted"/>
<evidence type="ECO:0000313" key="3">
    <source>
        <dbReference type="Proteomes" id="UP000246114"/>
    </source>
</evidence>